<name>A0A9Y6JGB3_9CICH</name>
<dbReference type="GeneID" id="102207882"/>
<keyword evidence="1" id="KW-0732">Signal</keyword>
<feature type="signal peptide" evidence="1">
    <location>
        <begin position="1"/>
        <end position="19"/>
    </location>
</feature>
<organism evidence="2 3">
    <name type="scientific">Pundamilia nyererei</name>
    <dbReference type="NCBI Taxonomy" id="303518"/>
    <lineage>
        <taxon>Eukaryota</taxon>
        <taxon>Metazoa</taxon>
        <taxon>Chordata</taxon>
        <taxon>Craniata</taxon>
        <taxon>Vertebrata</taxon>
        <taxon>Euteleostomi</taxon>
        <taxon>Actinopterygii</taxon>
        <taxon>Neopterygii</taxon>
        <taxon>Teleostei</taxon>
        <taxon>Neoteleostei</taxon>
        <taxon>Acanthomorphata</taxon>
        <taxon>Ovalentaria</taxon>
        <taxon>Cichlomorphae</taxon>
        <taxon>Cichliformes</taxon>
        <taxon>Cichlidae</taxon>
        <taxon>African cichlids</taxon>
        <taxon>Pseudocrenilabrinae</taxon>
        <taxon>Haplochromini</taxon>
        <taxon>Pundamilia</taxon>
    </lineage>
</organism>
<gene>
    <name evidence="3" type="primary">LOC102207882</name>
</gene>
<dbReference type="Proteomes" id="UP000695023">
    <property type="component" value="Unplaced"/>
</dbReference>
<sequence length="260" mass="28608">MSFLLVGFLSTVVLHSVSAGGAYCAKTARARAAALGLDYPGVHGAPEFSGPAYHGIPPHPYNHEWFETVPNMATPKQNWPTFHNVRHRQGNLGTSDRFLMTHGTYGPVQNEYTTKPEHGFPRGQSVGNRGSSFKGVMRVALPTRADAPSQFDLVNRDPQGHLVVYGEHDLVVDESVPNRQGIFHHALPLPQNWGHGAYQRARTVHGLRRKGPVLGSNHFKKVHGAAKTSWGPPMFGSWRYRFPGLNAKQFVQGTPTPLVV</sequence>
<feature type="chain" id="PRO_5041286658" evidence="1">
    <location>
        <begin position="20"/>
        <end position="260"/>
    </location>
</feature>
<keyword evidence="2" id="KW-1185">Reference proteome</keyword>
<evidence type="ECO:0000313" key="2">
    <source>
        <dbReference type="Proteomes" id="UP000695023"/>
    </source>
</evidence>
<dbReference type="AlphaFoldDB" id="A0A9Y6JGB3"/>
<proteinExistence type="predicted"/>
<evidence type="ECO:0000256" key="1">
    <source>
        <dbReference type="SAM" id="SignalP"/>
    </source>
</evidence>
<accession>A0A9Y6JGB3</accession>
<evidence type="ECO:0000313" key="3">
    <source>
        <dbReference type="RefSeq" id="XP_013767065.1"/>
    </source>
</evidence>
<dbReference type="RefSeq" id="XP_013767065.1">
    <property type="nucleotide sequence ID" value="XM_013911611.1"/>
</dbReference>
<protein>
    <submittedName>
        <fullName evidence="3">Uncharacterized protein LOC102207882</fullName>
    </submittedName>
</protein>
<reference evidence="3" key="1">
    <citation type="submission" date="2025-08" db="UniProtKB">
        <authorList>
            <consortium name="RefSeq"/>
        </authorList>
    </citation>
    <scope>IDENTIFICATION</scope>
</reference>